<dbReference type="PANTHER" id="PTHR11228">
    <property type="entry name" value="RADICAL SAM DOMAIN PROTEIN"/>
    <property type="match status" value="1"/>
</dbReference>
<dbReference type="InterPro" id="IPR013785">
    <property type="entry name" value="Aldolase_TIM"/>
</dbReference>
<keyword evidence="3" id="KW-0479">Metal-binding</keyword>
<reference evidence="7 8" key="2">
    <citation type="submission" date="2020-05" db="EMBL/GenBank/DDBJ databases">
        <title>Draft genome sequence of Desulfovibrio sp. strainFSS-1.</title>
        <authorList>
            <person name="Shimoshige H."/>
            <person name="Kobayashi H."/>
            <person name="Maekawa T."/>
        </authorList>
    </citation>
    <scope>NUCLEOTIDE SEQUENCE [LARGE SCALE GENOMIC DNA]</scope>
    <source>
        <strain evidence="7 8">SIID29052-01</strain>
    </source>
</reference>
<dbReference type="EC" id="2.-.-.-" evidence="7"/>
<feature type="domain" description="Radical SAM core" evidence="6">
    <location>
        <begin position="41"/>
        <end position="264"/>
    </location>
</feature>
<keyword evidence="7" id="KW-0808">Transferase</keyword>
<keyword evidence="4" id="KW-0408">Iron</keyword>
<dbReference type="RefSeq" id="WP_173085354.1">
    <property type="nucleotide sequence ID" value="NZ_BLTE01000012.1"/>
</dbReference>
<dbReference type="SUPFAM" id="SSF102114">
    <property type="entry name" value="Radical SAM enzymes"/>
    <property type="match status" value="1"/>
</dbReference>
<dbReference type="Gene3D" id="3.20.20.70">
    <property type="entry name" value="Aldolase class I"/>
    <property type="match status" value="1"/>
</dbReference>
<gene>
    <name evidence="7" type="primary">mftC_3</name>
    <name evidence="7" type="ORF">NNJEOMEG_02718</name>
</gene>
<dbReference type="AlphaFoldDB" id="A0A6V8LV91"/>
<dbReference type="Pfam" id="PF04055">
    <property type="entry name" value="Radical_SAM"/>
    <property type="match status" value="1"/>
</dbReference>
<sequence length="365" mass="40589">MRRKHLDVLKKRLLALDLPWFADQARKLLGVPASYYLRRPLCPPVFGGMVVTYRCNETCPMCNVRKKADPSREMDTPAMLDLAGQMADLGVSGVSITGGEPLVRADVFEIVERLKNRGVPVSMSTNGVRLADPVTARALVECGIDSVAVSLDGDTPEEHDRSRGRKGAFEKTLQGVRNLLEARNARPGARPLLVTLAVVLSRANAARFENILTLAKSLGVDNVSLNPLHDTFQGEPTEDPGLYFAPDDADLDALPDRLLELRARHGLMDSSRAYISHLGRFFRTGTMPGRCYAPYFSLYVDCHGDILPCGGHFYENRIAFNLQGRTLAQAWRSPEMQAVRDRLRNCRACYYSCMAELNLTYARFP</sequence>
<dbReference type="CDD" id="cd01335">
    <property type="entry name" value="Radical_SAM"/>
    <property type="match status" value="1"/>
</dbReference>
<dbReference type="SFLD" id="SFLDG01386">
    <property type="entry name" value="main_SPASM_domain-containing"/>
    <property type="match status" value="1"/>
</dbReference>
<evidence type="ECO:0000313" key="7">
    <source>
        <dbReference type="EMBL" id="GFK94870.1"/>
    </source>
</evidence>
<keyword evidence="5" id="KW-0411">Iron-sulfur</keyword>
<evidence type="ECO:0000313" key="8">
    <source>
        <dbReference type="Proteomes" id="UP000494245"/>
    </source>
</evidence>
<dbReference type="InterPro" id="IPR006638">
    <property type="entry name" value="Elp3/MiaA/NifB-like_rSAM"/>
</dbReference>
<evidence type="ECO:0000256" key="3">
    <source>
        <dbReference type="ARBA" id="ARBA00022723"/>
    </source>
</evidence>
<comment type="cofactor">
    <cofactor evidence="1">
        <name>[4Fe-4S] cluster</name>
        <dbReference type="ChEBI" id="CHEBI:49883"/>
    </cofactor>
</comment>
<keyword evidence="8" id="KW-1185">Reference proteome</keyword>
<dbReference type="InterPro" id="IPR007197">
    <property type="entry name" value="rSAM"/>
</dbReference>
<evidence type="ECO:0000259" key="6">
    <source>
        <dbReference type="PROSITE" id="PS51918"/>
    </source>
</evidence>
<dbReference type="GO" id="GO:0046872">
    <property type="term" value="F:metal ion binding"/>
    <property type="evidence" value="ECO:0007669"/>
    <property type="project" value="UniProtKB-KW"/>
</dbReference>
<proteinExistence type="predicted"/>
<dbReference type="SFLD" id="SFLDG01067">
    <property type="entry name" value="SPASM/twitch_domain_containing"/>
    <property type="match status" value="1"/>
</dbReference>
<evidence type="ECO:0000256" key="2">
    <source>
        <dbReference type="ARBA" id="ARBA00022691"/>
    </source>
</evidence>
<reference evidence="7 8" key="1">
    <citation type="submission" date="2020-04" db="EMBL/GenBank/DDBJ databases">
        <authorList>
            <consortium name="Desulfovibrio sp. FSS-1 genome sequencing consortium"/>
            <person name="Shimoshige H."/>
            <person name="Kobayashi H."/>
            <person name="Maekawa T."/>
        </authorList>
    </citation>
    <scope>NUCLEOTIDE SEQUENCE [LARGE SCALE GENOMIC DNA]</scope>
    <source>
        <strain evidence="7 8">SIID29052-01</strain>
    </source>
</reference>
<dbReference type="Proteomes" id="UP000494245">
    <property type="component" value="Unassembled WGS sequence"/>
</dbReference>
<dbReference type="PANTHER" id="PTHR11228:SF7">
    <property type="entry name" value="PQQA PEPTIDE CYCLASE"/>
    <property type="match status" value="1"/>
</dbReference>
<evidence type="ECO:0000256" key="5">
    <source>
        <dbReference type="ARBA" id="ARBA00023014"/>
    </source>
</evidence>
<dbReference type="GO" id="GO:0016740">
    <property type="term" value="F:transferase activity"/>
    <property type="evidence" value="ECO:0007669"/>
    <property type="project" value="UniProtKB-KW"/>
</dbReference>
<dbReference type="Pfam" id="PF13186">
    <property type="entry name" value="SPASM"/>
    <property type="match status" value="1"/>
</dbReference>
<comment type="caution">
    <text evidence="7">The sequence shown here is derived from an EMBL/GenBank/DDBJ whole genome shotgun (WGS) entry which is preliminary data.</text>
</comment>
<name>A0A6V8LV91_9BACT</name>
<dbReference type="PROSITE" id="PS51918">
    <property type="entry name" value="RADICAL_SAM"/>
    <property type="match status" value="1"/>
</dbReference>
<dbReference type="EMBL" id="BLTE01000012">
    <property type="protein sequence ID" value="GFK94870.1"/>
    <property type="molecule type" value="Genomic_DNA"/>
</dbReference>
<dbReference type="SFLD" id="SFLDS00029">
    <property type="entry name" value="Radical_SAM"/>
    <property type="match status" value="1"/>
</dbReference>
<dbReference type="InterPro" id="IPR023885">
    <property type="entry name" value="4Fe4S-binding_SPASM_dom"/>
</dbReference>
<evidence type="ECO:0000256" key="1">
    <source>
        <dbReference type="ARBA" id="ARBA00001966"/>
    </source>
</evidence>
<dbReference type="GO" id="GO:0051539">
    <property type="term" value="F:4 iron, 4 sulfur cluster binding"/>
    <property type="evidence" value="ECO:0007669"/>
    <property type="project" value="UniProtKB-KW"/>
</dbReference>
<evidence type="ECO:0000256" key="4">
    <source>
        <dbReference type="ARBA" id="ARBA00023004"/>
    </source>
</evidence>
<keyword evidence="2" id="KW-0949">S-adenosyl-L-methionine</keyword>
<dbReference type="SMART" id="SM00729">
    <property type="entry name" value="Elp3"/>
    <property type="match status" value="1"/>
</dbReference>
<organism evidence="7 8">
    <name type="scientific">Fundidesulfovibrio magnetotacticus</name>
    <dbReference type="NCBI Taxonomy" id="2730080"/>
    <lineage>
        <taxon>Bacteria</taxon>
        <taxon>Pseudomonadati</taxon>
        <taxon>Thermodesulfobacteriota</taxon>
        <taxon>Desulfovibrionia</taxon>
        <taxon>Desulfovibrionales</taxon>
        <taxon>Desulfovibrionaceae</taxon>
        <taxon>Fundidesulfovibrio</taxon>
    </lineage>
</organism>
<accession>A0A6V8LV91</accession>
<protein>
    <submittedName>
        <fullName evidence="7">Mycofactocin radical SAM maturase MftC</fullName>
        <ecNumber evidence="7">2.-.-.-</ecNumber>
    </submittedName>
</protein>
<dbReference type="InterPro" id="IPR050377">
    <property type="entry name" value="Radical_SAM_PqqE_MftC-like"/>
</dbReference>
<dbReference type="CDD" id="cd21109">
    <property type="entry name" value="SPASM"/>
    <property type="match status" value="1"/>
</dbReference>
<dbReference type="InterPro" id="IPR058240">
    <property type="entry name" value="rSAM_sf"/>
</dbReference>